<reference evidence="2" key="1">
    <citation type="submission" date="2024-04" db="EMBL/GenBank/DDBJ databases">
        <title>Salinicola lusitanus LLJ914,a marine bacterium isolated from the Okinawa Trough.</title>
        <authorList>
            <person name="Li J."/>
        </authorList>
    </citation>
    <scope>NUCLEOTIDE SEQUENCE [LARGE SCALE GENOMIC DNA]</scope>
</reference>
<gene>
    <name evidence="1" type="ORF">WMY93_033335</name>
</gene>
<proteinExistence type="predicted"/>
<organism evidence="1 2">
    <name type="scientific">Mugilogobius chulae</name>
    <name type="common">yellowstripe goby</name>
    <dbReference type="NCBI Taxonomy" id="88201"/>
    <lineage>
        <taxon>Eukaryota</taxon>
        <taxon>Metazoa</taxon>
        <taxon>Chordata</taxon>
        <taxon>Craniata</taxon>
        <taxon>Vertebrata</taxon>
        <taxon>Euteleostomi</taxon>
        <taxon>Actinopterygii</taxon>
        <taxon>Neopterygii</taxon>
        <taxon>Teleostei</taxon>
        <taxon>Neoteleostei</taxon>
        <taxon>Acanthomorphata</taxon>
        <taxon>Gobiaria</taxon>
        <taxon>Gobiiformes</taxon>
        <taxon>Gobioidei</taxon>
        <taxon>Gobiidae</taxon>
        <taxon>Gobionellinae</taxon>
        <taxon>Mugilogobius</taxon>
    </lineage>
</organism>
<evidence type="ECO:0000313" key="1">
    <source>
        <dbReference type="EMBL" id="KAK7879988.1"/>
    </source>
</evidence>
<accession>A0AAW0MT28</accession>
<evidence type="ECO:0000313" key="2">
    <source>
        <dbReference type="Proteomes" id="UP001460270"/>
    </source>
</evidence>
<protein>
    <submittedName>
        <fullName evidence="1">Uncharacterized protein</fullName>
    </submittedName>
</protein>
<comment type="caution">
    <text evidence="1">The sequence shown here is derived from an EMBL/GenBank/DDBJ whole genome shotgun (WGS) entry which is preliminary data.</text>
</comment>
<dbReference type="EMBL" id="JBBPFD010000162">
    <property type="protein sequence ID" value="KAK7879988.1"/>
    <property type="molecule type" value="Genomic_DNA"/>
</dbReference>
<dbReference type="AlphaFoldDB" id="A0AAW0MT28"/>
<name>A0AAW0MT28_9GOBI</name>
<sequence length="207" mass="23322">MPRLPVPHTVCPALLEALRLCSGGKEQISKPPQLAPLDVEKQWLYSEFSKYPVSKEAPSHPAEETYLDPKLVVLKYDLERRVYYGASAELNAGFYCGRSCCFGPLLWRVMDALSESTEAQLERKFGEKDDSDFPSFLPPPLLLLIFGLSALNLQMKTRSHFHFYKHRAVPEPNDLESRESCRKIDAFLLVLTLAALNVAARGKTPVL</sequence>
<keyword evidence="2" id="KW-1185">Reference proteome</keyword>
<dbReference type="Proteomes" id="UP001460270">
    <property type="component" value="Unassembled WGS sequence"/>
</dbReference>